<dbReference type="GO" id="GO:0000155">
    <property type="term" value="F:phosphorelay sensor kinase activity"/>
    <property type="evidence" value="ECO:0007669"/>
    <property type="project" value="InterPro"/>
</dbReference>
<dbReference type="InterPro" id="IPR036097">
    <property type="entry name" value="HisK_dim/P_sf"/>
</dbReference>
<dbReference type="Gene3D" id="1.10.287.130">
    <property type="match status" value="1"/>
</dbReference>
<keyword evidence="7" id="KW-0175">Coiled coil</keyword>
<dbReference type="SUPFAM" id="SSF47384">
    <property type="entry name" value="Homodimeric domain of signal transducing histidine kinase"/>
    <property type="match status" value="1"/>
</dbReference>
<dbReference type="InterPro" id="IPR036890">
    <property type="entry name" value="HATPase_C_sf"/>
</dbReference>
<feature type="domain" description="Response regulatory" evidence="9">
    <location>
        <begin position="9"/>
        <end position="123"/>
    </location>
</feature>
<proteinExistence type="predicted"/>
<dbReference type="SMART" id="SM00387">
    <property type="entry name" value="HATPase_c"/>
    <property type="match status" value="1"/>
</dbReference>
<dbReference type="PROSITE" id="PS50110">
    <property type="entry name" value="RESPONSE_REGULATORY"/>
    <property type="match status" value="2"/>
</dbReference>
<sequence length="545" mass="59020">MNSSSMPPRILIVDDELAHVRALCDTLRGQAYDTTGLASGEAALSLLAVESFDLLLVDLMMPGMNGIAVVEAARKIDPDLACIIMTGEGTIASAVQAMKAGALDYVVKPFKVSGILLILARALETRQLRIANARLELLLRQHTAELDAMNKDLQLAREVAERANQEKTNFLSSMSHELRTPLNAIMGFSQMLMSDSIPSTGQEKKTFASHIFGAGRHLLTLINDILDIAKIESGNMSLSMEPVSLADIYHECWQMMEPLAHKRGITLTFVEAGGVHVLADRTRLKQVLINLLSNAVKYNREQGEIHVDCQPVDARQLRLSVRDTGGGMSAAQLEALFQPFNRLGRDARDEEGTGLGLVVSKRLAEAMQARLGVASTPGRGSTFWLDIASCPARQPPQDSARLSVIARPAEAVRLPDRKTLLYVEDNPLNVTLVAGLIHFRPDLDLLSAGDGQTGLDMARRHLPQLILMDSDLPDISGTQVMQLLRADARTAHIPVIALTAVAGPGDIRQGLAAGFYRYLTKPIDVTAFSEAINSALESATAQCSA</sequence>
<accession>A0AB38C723</accession>
<gene>
    <name evidence="10" type="ORF">SAMN03097694_2218</name>
</gene>
<dbReference type="InterPro" id="IPR003594">
    <property type="entry name" value="HATPase_dom"/>
</dbReference>
<evidence type="ECO:0000256" key="2">
    <source>
        <dbReference type="ARBA" id="ARBA00012438"/>
    </source>
</evidence>
<dbReference type="SUPFAM" id="SSF52172">
    <property type="entry name" value="CheY-like"/>
    <property type="match status" value="2"/>
</dbReference>
<dbReference type="EMBL" id="FPKH01000001">
    <property type="protein sequence ID" value="SFX44507.1"/>
    <property type="molecule type" value="Genomic_DNA"/>
</dbReference>
<evidence type="ECO:0000256" key="5">
    <source>
        <dbReference type="ARBA" id="ARBA00022777"/>
    </source>
</evidence>
<dbReference type="EC" id="2.7.13.3" evidence="2"/>
<evidence type="ECO:0000313" key="11">
    <source>
        <dbReference type="Proteomes" id="UP000182489"/>
    </source>
</evidence>
<evidence type="ECO:0000256" key="3">
    <source>
        <dbReference type="ARBA" id="ARBA00022553"/>
    </source>
</evidence>
<feature type="domain" description="Histidine kinase" evidence="8">
    <location>
        <begin position="173"/>
        <end position="391"/>
    </location>
</feature>
<evidence type="ECO:0000256" key="7">
    <source>
        <dbReference type="SAM" id="Coils"/>
    </source>
</evidence>
<dbReference type="Pfam" id="PF02518">
    <property type="entry name" value="HATPase_c"/>
    <property type="match status" value="1"/>
</dbReference>
<evidence type="ECO:0000259" key="8">
    <source>
        <dbReference type="PROSITE" id="PS50109"/>
    </source>
</evidence>
<keyword evidence="5 10" id="KW-0418">Kinase</keyword>
<dbReference type="SMART" id="SM00448">
    <property type="entry name" value="REC"/>
    <property type="match status" value="2"/>
</dbReference>
<evidence type="ECO:0000256" key="4">
    <source>
        <dbReference type="ARBA" id="ARBA00022679"/>
    </source>
</evidence>
<dbReference type="Gene3D" id="3.30.565.10">
    <property type="entry name" value="Histidine kinase-like ATPase, C-terminal domain"/>
    <property type="match status" value="1"/>
</dbReference>
<evidence type="ECO:0000259" key="9">
    <source>
        <dbReference type="PROSITE" id="PS50110"/>
    </source>
</evidence>
<feature type="domain" description="Response regulatory" evidence="9">
    <location>
        <begin position="419"/>
        <end position="536"/>
    </location>
</feature>
<evidence type="ECO:0000256" key="6">
    <source>
        <dbReference type="PROSITE-ProRule" id="PRU00169"/>
    </source>
</evidence>
<dbReference type="SMART" id="SM00388">
    <property type="entry name" value="HisKA"/>
    <property type="match status" value="1"/>
</dbReference>
<dbReference type="InterPro" id="IPR005467">
    <property type="entry name" value="His_kinase_dom"/>
</dbReference>
<dbReference type="InterPro" id="IPR003661">
    <property type="entry name" value="HisK_dim/P_dom"/>
</dbReference>
<dbReference type="InterPro" id="IPR001789">
    <property type="entry name" value="Sig_transdc_resp-reg_receiver"/>
</dbReference>
<dbReference type="Proteomes" id="UP000182489">
    <property type="component" value="Unassembled WGS sequence"/>
</dbReference>
<dbReference type="PANTHER" id="PTHR43047">
    <property type="entry name" value="TWO-COMPONENT HISTIDINE PROTEIN KINASE"/>
    <property type="match status" value="1"/>
</dbReference>
<dbReference type="PRINTS" id="PR00344">
    <property type="entry name" value="BCTRLSENSOR"/>
</dbReference>
<dbReference type="PANTHER" id="PTHR43047:SF72">
    <property type="entry name" value="OSMOSENSING HISTIDINE PROTEIN KINASE SLN1"/>
    <property type="match status" value="1"/>
</dbReference>
<dbReference type="Pfam" id="PF00072">
    <property type="entry name" value="Response_reg"/>
    <property type="match status" value="2"/>
</dbReference>
<comment type="catalytic activity">
    <reaction evidence="1">
        <text>ATP + protein L-histidine = ADP + protein N-phospho-L-histidine.</text>
        <dbReference type="EC" id="2.7.13.3"/>
    </reaction>
</comment>
<dbReference type="InterPro" id="IPR011006">
    <property type="entry name" value="CheY-like_superfamily"/>
</dbReference>
<protein>
    <recommendedName>
        <fullName evidence="2">histidine kinase</fullName>
        <ecNumber evidence="2">2.7.13.3</ecNumber>
    </recommendedName>
</protein>
<dbReference type="PROSITE" id="PS50109">
    <property type="entry name" value="HIS_KIN"/>
    <property type="match status" value="1"/>
</dbReference>
<dbReference type="Pfam" id="PF00512">
    <property type="entry name" value="HisKA"/>
    <property type="match status" value="1"/>
</dbReference>
<dbReference type="GO" id="GO:0005886">
    <property type="term" value="C:plasma membrane"/>
    <property type="evidence" value="ECO:0007669"/>
    <property type="project" value="TreeGrafter"/>
</dbReference>
<dbReference type="InterPro" id="IPR004358">
    <property type="entry name" value="Sig_transdc_His_kin-like_C"/>
</dbReference>
<reference evidence="10 11" key="1">
    <citation type="submission" date="2016-11" db="EMBL/GenBank/DDBJ databases">
        <authorList>
            <person name="Varghese N."/>
            <person name="Submissions S."/>
        </authorList>
    </citation>
    <scope>NUCLEOTIDE SEQUENCE [LARGE SCALE GENOMIC DNA]</scope>
    <source>
        <strain evidence="10 11">NFR18</strain>
    </source>
</reference>
<feature type="modified residue" description="4-aspartylphosphate" evidence="6">
    <location>
        <position position="469"/>
    </location>
</feature>
<dbReference type="GO" id="GO:0009927">
    <property type="term" value="F:histidine phosphotransfer kinase activity"/>
    <property type="evidence" value="ECO:0007669"/>
    <property type="project" value="TreeGrafter"/>
</dbReference>
<dbReference type="CDD" id="cd00082">
    <property type="entry name" value="HisKA"/>
    <property type="match status" value="1"/>
</dbReference>
<evidence type="ECO:0000313" key="10">
    <source>
        <dbReference type="EMBL" id="SFX44507.1"/>
    </source>
</evidence>
<keyword evidence="4" id="KW-0808">Transferase</keyword>
<organism evidence="10 11">
    <name type="scientific">Janthinobacterium lividum</name>
    <dbReference type="NCBI Taxonomy" id="29581"/>
    <lineage>
        <taxon>Bacteria</taxon>
        <taxon>Pseudomonadati</taxon>
        <taxon>Pseudomonadota</taxon>
        <taxon>Betaproteobacteria</taxon>
        <taxon>Burkholderiales</taxon>
        <taxon>Oxalobacteraceae</taxon>
        <taxon>Janthinobacterium</taxon>
    </lineage>
</organism>
<keyword evidence="3 6" id="KW-0597">Phosphoprotein</keyword>
<evidence type="ECO:0000256" key="1">
    <source>
        <dbReference type="ARBA" id="ARBA00000085"/>
    </source>
</evidence>
<name>A0AB38C723_9BURK</name>
<dbReference type="SUPFAM" id="SSF55874">
    <property type="entry name" value="ATPase domain of HSP90 chaperone/DNA topoisomerase II/histidine kinase"/>
    <property type="match status" value="1"/>
</dbReference>
<comment type="caution">
    <text evidence="10">The sequence shown here is derived from an EMBL/GenBank/DDBJ whole genome shotgun (WGS) entry which is preliminary data.</text>
</comment>
<dbReference type="RefSeq" id="WP_254798425.1">
    <property type="nucleotide sequence ID" value="NZ_FPKH01000001.1"/>
</dbReference>
<feature type="modified residue" description="4-aspartylphosphate" evidence="6">
    <location>
        <position position="58"/>
    </location>
</feature>
<feature type="coiled-coil region" evidence="7">
    <location>
        <begin position="132"/>
        <end position="166"/>
    </location>
</feature>
<dbReference type="Gene3D" id="3.40.50.2300">
    <property type="match status" value="2"/>
</dbReference>
<dbReference type="AlphaFoldDB" id="A0AB38C723"/>